<name>A0A1E3Q7S7_LIPST</name>
<feature type="transmembrane region" description="Helical" evidence="9">
    <location>
        <begin position="287"/>
        <end position="304"/>
    </location>
</feature>
<keyword evidence="6" id="KW-0256">Endoplasmic reticulum</keyword>
<dbReference type="PANTHER" id="PTHR13121:SF0">
    <property type="entry name" value="PHOSPHATIDYLINOSITOL GLYCAN ANCHOR BIOSYNTHESIS CLASS U PROTEIN"/>
    <property type="match status" value="1"/>
</dbReference>
<evidence type="ECO:0000256" key="1">
    <source>
        <dbReference type="ARBA" id="ARBA00004477"/>
    </source>
</evidence>
<comment type="pathway">
    <text evidence="2">Glycolipid biosynthesis; glycosylphosphatidylinositol-anchor biosynthesis.</text>
</comment>
<dbReference type="EMBL" id="KV454293">
    <property type="protein sequence ID" value="ODQ73755.1"/>
    <property type="molecule type" value="Genomic_DNA"/>
</dbReference>
<dbReference type="UniPathway" id="UPA00196"/>
<keyword evidence="11" id="KW-1185">Reference proteome</keyword>
<feature type="transmembrane region" description="Helical" evidence="9">
    <location>
        <begin position="334"/>
        <end position="357"/>
    </location>
</feature>
<dbReference type="Pfam" id="PF06728">
    <property type="entry name" value="PIG-U"/>
    <property type="match status" value="1"/>
</dbReference>
<dbReference type="GO" id="GO:0006506">
    <property type="term" value="P:GPI anchor biosynthetic process"/>
    <property type="evidence" value="ECO:0007669"/>
    <property type="project" value="UniProtKB-UniPathway"/>
</dbReference>
<dbReference type="OrthoDB" id="549017at2759"/>
<evidence type="ECO:0000256" key="3">
    <source>
        <dbReference type="ARBA" id="ARBA00010026"/>
    </source>
</evidence>
<dbReference type="GO" id="GO:0042765">
    <property type="term" value="C:GPI-anchor transamidase complex"/>
    <property type="evidence" value="ECO:0007669"/>
    <property type="project" value="EnsemblFungi"/>
</dbReference>
<dbReference type="PANTHER" id="PTHR13121">
    <property type="entry name" value="GPI TRANSAMIDASE COMPONENT PIG-U"/>
    <property type="match status" value="1"/>
</dbReference>
<evidence type="ECO:0000256" key="4">
    <source>
        <dbReference type="ARBA" id="ARBA00022502"/>
    </source>
</evidence>
<evidence type="ECO:0000256" key="8">
    <source>
        <dbReference type="ARBA" id="ARBA00023136"/>
    </source>
</evidence>
<evidence type="ECO:0000256" key="7">
    <source>
        <dbReference type="ARBA" id="ARBA00022989"/>
    </source>
</evidence>
<sequence length="405" mass="45279">MDLKTWAVFVVAAVLKLSLNFLFPSLHSILGQHVEVTTSMTSFKQLKEGLHLYEIGISPYDGGVYHQAPIFLLLFKFLGKFGSTTPNSSIINVFYIFADIITAYFLCVISKSPSLAKTNQLADWVIASIYLFNPLAVATNIARSTAVLSNAAMIGSIAHACYNRNVLSVMFLALASHTNIYTVYLVPPFLLLWTSTTGASTASVTKYLTLFIAMSAGLASIGYFMTGSLQYLSATYGSLLFFKDLAPNMGLWWYFFMEMFDFFRPLFTYIFQLYSFIYVLPITFRLHNYPLMAITCIVGITTISKSYPEVGDLGVYISLLSLFRFIFPSVRYALLAALVILHSLVLAPNFYHLWIYLGSGNANFFYAITLVYTIGMTIIITDTLRATLLIEFQGTQDPSKTVIQI</sequence>
<evidence type="ECO:0000256" key="2">
    <source>
        <dbReference type="ARBA" id="ARBA00004687"/>
    </source>
</evidence>
<dbReference type="InterPro" id="IPR009600">
    <property type="entry name" value="PIG-U"/>
</dbReference>
<evidence type="ECO:0000313" key="10">
    <source>
        <dbReference type="EMBL" id="ODQ73755.1"/>
    </source>
</evidence>
<evidence type="ECO:0000256" key="9">
    <source>
        <dbReference type="SAM" id="Phobius"/>
    </source>
</evidence>
<feature type="transmembrane region" description="Helical" evidence="9">
    <location>
        <begin position="169"/>
        <end position="187"/>
    </location>
</feature>
<protein>
    <recommendedName>
        <fullName evidence="12">GPI transamidase component GAB1</fullName>
    </recommendedName>
</protein>
<gene>
    <name evidence="10" type="ORF">LIPSTDRAFT_2976</name>
</gene>
<evidence type="ECO:0000313" key="11">
    <source>
        <dbReference type="Proteomes" id="UP000094385"/>
    </source>
</evidence>
<reference evidence="10 11" key="1">
    <citation type="journal article" date="2016" name="Proc. Natl. Acad. Sci. U.S.A.">
        <title>Comparative genomics of biotechnologically important yeasts.</title>
        <authorList>
            <person name="Riley R."/>
            <person name="Haridas S."/>
            <person name="Wolfe K.H."/>
            <person name="Lopes M.R."/>
            <person name="Hittinger C.T."/>
            <person name="Goeker M."/>
            <person name="Salamov A.A."/>
            <person name="Wisecaver J.H."/>
            <person name="Long T.M."/>
            <person name="Calvey C.H."/>
            <person name="Aerts A.L."/>
            <person name="Barry K.W."/>
            <person name="Choi C."/>
            <person name="Clum A."/>
            <person name="Coughlan A.Y."/>
            <person name="Deshpande S."/>
            <person name="Douglass A.P."/>
            <person name="Hanson S.J."/>
            <person name="Klenk H.-P."/>
            <person name="LaButti K.M."/>
            <person name="Lapidus A."/>
            <person name="Lindquist E.A."/>
            <person name="Lipzen A.M."/>
            <person name="Meier-Kolthoff J.P."/>
            <person name="Ohm R.A."/>
            <person name="Otillar R.P."/>
            <person name="Pangilinan J.L."/>
            <person name="Peng Y."/>
            <person name="Rokas A."/>
            <person name="Rosa C.A."/>
            <person name="Scheuner C."/>
            <person name="Sibirny A.A."/>
            <person name="Slot J.C."/>
            <person name="Stielow J.B."/>
            <person name="Sun H."/>
            <person name="Kurtzman C.P."/>
            <person name="Blackwell M."/>
            <person name="Grigoriev I.V."/>
            <person name="Jeffries T.W."/>
        </authorList>
    </citation>
    <scope>NUCLEOTIDE SEQUENCE [LARGE SCALE GENOMIC DNA]</scope>
    <source>
        <strain evidence="10 11">NRRL Y-11557</strain>
    </source>
</reference>
<dbReference type="GO" id="GO:0016255">
    <property type="term" value="P:attachment of GPI anchor to protein"/>
    <property type="evidence" value="ECO:0007669"/>
    <property type="project" value="EnsemblFungi"/>
</dbReference>
<evidence type="ECO:0000256" key="6">
    <source>
        <dbReference type="ARBA" id="ARBA00022824"/>
    </source>
</evidence>
<feature type="transmembrane region" description="Helical" evidence="9">
    <location>
        <begin position="90"/>
        <end position="109"/>
    </location>
</feature>
<keyword evidence="4" id="KW-0337">GPI-anchor biosynthesis</keyword>
<organism evidence="10 11">
    <name type="scientific">Lipomyces starkeyi NRRL Y-11557</name>
    <dbReference type="NCBI Taxonomy" id="675824"/>
    <lineage>
        <taxon>Eukaryota</taxon>
        <taxon>Fungi</taxon>
        <taxon>Dikarya</taxon>
        <taxon>Ascomycota</taxon>
        <taxon>Saccharomycotina</taxon>
        <taxon>Lipomycetes</taxon>
        <taxon>Lipomycetales</taxon>
        <taxon>Lipomycetaceae</taxon>
        <taxon>Lipomyces</taxon>
    </lineage>
</organism>
<feature type="transmembrane region" description="Helical" evidence="9">
    <location>
        <begin position="207"/>
        <end position="224"/>
    </location>
</feature>
<keyword evidence="5 9" id="KW-0812">Transmembrane</keyword>
<dbReference type="Proteomes" id="UP000094385">
    <property type="component" value="Unassembled WGS sequence"/>
</dbReference>
<feature type="transmembrane region" description="Helical" evidence="9">
    <location>
        <begin position="7"/>
        <end position="30"/>
    </location>
</feature>
<comment type="similarity">
    <text evidence="3">Belongs to the PIGU family.</text>
</comment>
<feature type="transmembrane region" description="Helical" evidence="9">
    <location>
        <begin position="363"/>
        <end position="381"/>
    </location>
</feature>
<accession>A0A1E3Q7S7</accession>
<dbReference type="STRING" id="675824.A0A1E3Q7S7"/>
<comment type="subcellular location">
    <subcellularLocation>
        <location evidence="1">Endoplasmic reticulum membrane</location>
        <topology evidence="1">Multi-pass membrane protein</topology>
    </subcellularLocation>
</comment>
<evidence type="ECO:0008006" key="12">
    <source>
        <dbReference type="Google" id="ProtNLM"/>
    </source>
</evidence>
<proteinExistence type="inferred from homology"/>
<dbReference type="AlphaFoldDB" id="A0A1E3Q7S7"/>
<evidence type="ECO:0000256" key="5">
    <source>
        <dbReference type="ARBA" id="ARBA00022692"/>
    </source>
</evidence>
<keyword evidence="7 9" id="KW-1133">Transmembrane helix</keyword>
<feature type="transmembrane region" description="Helical" evidence="9">
    <location>
        <begin position="121"/>
        <end position="139"/>
    </location>
</feature>
<keyword evidence="8 9" id="KW-0472">Membrane</keyword>